<sequence>MKRENSNLCCETTLAARPGQLEALERWLQLNSGSFRQWPGLVDVAWARVAGRDSVCLKLTYESHVALEQNYDRWVAAAEMMERSFLSRAPSEPSVSAQNSPTPSPKSAAPVGAPSAADQLNMESPSASYRTLA</sequence>
<gene>
    <name evidence="2" type="ORF">PECAL_2P17130</name>
</gene>
<dbReference type="EMBL" id="CAKKNE010000002">
    <property type="protein sequence ID" value="CAH0368641.1"/>
    <property type="molecule type" value="Genomic_DNA"/>
</dbReference>
<evidence type="ECO:0000256" key="1">
    <source>
        <dbReference type="SAM" id="MobiDB-lite"/>
    </source>
</evidence>
<dbReference type="AlphaFoldDB" id="A0A8J2SJB6"/>
<accession>A0A8J2SJB6</accession>
<comment type="caution">
    <text evidence="2">The sequence shown here is derived from an EMBL/GenBank/DDBJ whole genome shotgun (WGS) entry which is preliminary data.</text>
</comment>
<protein>
    <submittedName>
        <fullName evidence="2">Uncharacterized protein</fullName>
    </submittedName>
</protein>
<keyword evidence="3" id="KW-1185">Reference proteome</keyword>
<evidence type="ECO:0000313" key="2">
    <source>
        <dbReference type="EMBL" id="CAH0368641.1"/>
    </source>
</evidence>
<name>A0A8J2SJB6_9STRA</name>
<reference evidence="2" key="1">
    <citation type="submission" date="2021-11" db="EMBL/GenBank/DDBJ databases">
        <authorList>
            <consortium name="Genoscope - CEA"/>
            <person name="William W."/>
        </authorList>
    </citation>
    <scope>NUCLEOTIDE SEQUENCE</scope>
</reference>
<proteinExistence type="predicted"/>
<dbReference type="Proteomes" id="UP000789595">
    <property type="component" value="Unassembled WGS sequence"/>
</dbReference>
<feature type="region of interest" description="Disordered" evidence="1">
    <location>
        <begin position="87"/>
        <end position="133"/>
    </location>
</feature>
<organism evidence="2 3">
    <name type="scientific">Pelagomonas calceolata</name>
    <dbReference type="NCBI Taxonomy" id="35677"/>
    <lineage>
        <taxon>Eukaryota</taxon>
        <taxon>Sar</taxon>
        <taxon>Stramenopiles</taxon>
        <taxon>Ochrophyta</taxon>
        <taxon>Pelagophyceae</taxon>
        <taxon>Pelagomonadales</taxon>
        <taxon>Pelagomonadaceae</taxon>
        <taxon>Pelagomonas</taxon>
    </lineage>
</organism>
<feature type="compositionally biased region" description="Polar residues" evidence="1">
    <location>
        <begin position="121"/>
        <end position="133"/>
    </location>
</feature>
<evidence type="ECO:0000313" key="3">
    <source>
        <dbReference type="Proteomes" id="UP000789595"/>
    </source>
</evidence>